<feature type="signal peptide" evidence="1">
    <location>
        <begin position="1"/>
        <end position="25"/>
    </location>
</feature>
<dbReference type="Proteomes" id="UP001209076">
    <property type="component" value="Unassembled WGS sequence"/>
</dbReference>
<name>A0ABT2PX45_9MOLU</name>
<dbReference type="RefSeq" id="WP_262096151.1">
    <property type="nucleotide sequence ID" value="NZ_JAOEGN010000006.1"/>
</dbReference>
<feature type="chain" id="PRO_5046546846" evidence="1">
    <location>
        <begin position="26"/>
        <end position="208"/>
    </location>
</feature>
<evidence type="ECO:0000313" key="2">
    <source>
        <dbReference type="EMBL" id="MCU0104899.1"/>
    </source>
</evidence>
<evidence type="ECO:0000256" key="1">
    <source>
        <dbReference type="SAM" id="SignalP"/>
    </source>
</evidence>
<gene>
    <name evidence="2" type="ORF">N7603_04440</name>
</gene>
<proteinExistence type="predicted"/>
<accession>A0ABT2PX45</accession>
<protein>
    <submittedName>
        <fullName evidence="2">Uncharacterized protein</fullName>
    </submittedName>
</protein>
<organism evidence="2 3">
    <name type="scientific">Paracholeplasma vituli</name>
    <dbReference type="NCBI Taxonomy" id="69473"/>
    <lineage>
        <taxon>Bacteria</taxon>
        <taxon>Bacillati</taxon>
        <taxon>Mycoplasmatota</taxon>
        <taxon>Mollicutes</taxon>
        <taxon>Acholeplasmatales</taxon>
        <taxon>Acholeplasmataceae</taxon>
        <taxon>Paracholeplasma</taxon>
    </lineage>
</organism>
<reference evidence="3" key="1">
    <citation type="submission" date="2023-07" db="EMBL/GenBank/DDBJ databases">
        <title>Novel Mycoplasma species identified in domestic and wild animals.</title>
        <authorList>
            <person name="Volokhov D.V."/>
            <person name="Furtak V.A."/>
            <person name="Zagorodnyaya T.A."/>
        </authorList>
    </citation>
    <scope>NUCLEOTIDE SEQUENCE [LARGE SCALE GENOMIC DNA]</scope>
    <source>
        <strain evidence="3">92-19</strain>
    </source>
</reference>
<keyword evidence="1" id="KW-0732">Signal</keyword>
<dbReference type="EMBL" id="JAOEGN010000006">
    <property type="protein sequence ID" value="MCU0104899.1"/>
    <property type="molecule type" value="Genomic_DNA"/>
</dbReference>
<keyword evidence="3" id="KW-1185">Reference proteome</keyword>
<comment type="caution">
    <text evidence="2">The sequence shown here is derived from an EMBL/GenBank/DDBJ whole genome shotgun (WGS) entry which is preliminary data.</text>
</comment>
<sequence length="208" mass="23959">MKKYYLACLLIWLLCLVKTPLNANADYLAYESITLNEGEFLSEYSETDYKSYLKKVNKRRFAGWNVHYVHSDLKVTYKTESVFSYYNDGTTPIEYSYKFESTYTTSRNISSTGSIGINMSGPVKKFKGNLDGSLKITAQTETARKEVESWQVKMQVDPQTMANLYVVGEGKITNGVASRYLFWIELEKGGFEVFTITTQFYRLEKVKI</sequence>
<evidence type="ECO:0000313" key="3">
    <source>
        <dbReference type="Proteomes" id="UP001209076"/>
    </source>
</evidence>